<dbReference type="Pfam" id="PF06941">
    <property type="entry name" value="NT5C"/>
    <property type="match status" value="1"/>
</dbReference>
<dbReference type="GO" id="GO:0016787">
    <property type="term" value="F:hydrolase activity"/>
    <property type="evidence" value="ECO:0007669"/>
    <property type="project" value="UniProtKB-KW"/>
</dbReference>
<sequence length="205" mass="22586">MTKGIIALDADGVLLDYGLAYASAWQKAFGTYPGERDPLAYWPIDRWEVERVEGDRLDLLRRAFDNEFWSSIPPVPGAIEACHKLAAAGYELVCVTALPAEFRAAREHNLRLHGFPIHLVHATDNVATAASPKADTLNSLKPIAFVDDYLPYFVGVDAAIHRALILRGITGSPNAGDLLVHTDSHHADLLAFANWWSQRAGDKCR</sequence>
<comment type="similarity">
    <text evidence="1">Belongs to the 5'(3')-deoxyribonucleotidase family.</text>
</comment>
<gene>
    <name evidence="2" type="ORF">ACFQNJ_18745</name>
</gene>
<dbReference type="Gene3D" id="3.40.50.1000">
    <property type="entry name" value="HAD superfamily/HAD-like"/>
    <property type="match status" value="1"/>
</dbReference>
<dbReference type="RefSeq" id="WP_020228492.1">
    <property type="nucleotide sequence ID" value="NZ_JBHTBX010000021.1"/>
</dbReference>
<evidence type="ECO:0000256" key="1">
    <source>
        <dbReference type="ARBA" id="ARBA00009589"/>
    </source>
</evidence>
<accession>A0ABW2REN1</accession>
<dbReference type="Gene3D" id="1.10.40.40">
    <property type="entry name" value="Deoxyribonucleotidase, domain 2"/>
    <property type="match status" value="1"/>
</dbReference>
<keyword evidence="3" id="KW-1185">Reference proteome</keyword>
<keyword evidence="2" id="KW-0378">Hydrolase</keyword>
<reference evidence="3" key="1">
    <citation type="journal article" date="2019" name="Int. J. Syst. Evol. Microbiol.">
        <title>The Global Catalogue of Microorganisms (GCM) 10K type strain sequencing project: providing services to taxonomists for standard genome sequencing and annotation.</title>
        <authorList>
            <consortium name="The Broad Institute Genomics Platform"/>
            <consortium name="The Broad Institute Genome Sequencing Center for Infectious Disease"/>
            <person name="Wu L."/>
            <person name="Ma J."/>
        </authorList>
    </citation>
    <scope>NUCLEOTIDE SEQUENCE [LARGE SCALE GENOMIC DNA]</scope>
    <source>
        <strain evidence="3">CCUG 54518</strain>
    </source>
</reference>
<name>A0ABW2REN1_9BURK</name>
<dbReference type="InterPro" id="IPR036412">
    <property type="entry name" value="HAD-like_sf"/>
</dbReference>
<dbReference type="InterPro" id="IPR010708">
    <property type="entry name" value="5'(3')-deoxyribonucleotidase"/>
</dbReference>
<dbReference type="InterPro" id="IPR023214">
    <property type="entry name" value="HAD_sf"/>
</dbReference>
<evidence type="ECO:0000313" key="2">
    <source>
        <dbReference type="EMBL" id="MFC7436550.1"/>
    </source>
</evidence>
<dbReference type="SUPFAM" id="SSF56784">
    <property type="entry name" value="HAD-like"/>
    <property type="match status" value="1"/>
</dbReference>
<protein>
    <submittedName>
        <fullName evidence="2">HAD family hydrolase</fullName>
    </submittedName>
</protein>
<evidence type="ECO:0000313" key="3">
    <source>
        <dbReference type="Proteomes" id="UP001596495"/>
    </source>
</evidence>
<proteinExistence type="inferred from homology"/>
<comment type="caution">
    <text evidence="2">The sequence shown here is derived from an EMBL/GenBank/DDBJ whole genome shotgun (WGS) entry which is preliminary data.</text>
</comment>
<organism evidence="2 3">
    <name type="scientific">Hydrogenophaga bisanensis</name>
    <dbReference type="NCBI Taxonomy" id="439611"/>
    <lineage>
        <taxon>Bacteria</taxon>
        <taxon>Pseudomonadati</taxon>
        <taxon>Pseudomonadota</taxon>
        <taxon>Betaproteobacteria</taxon>
        <taxon>Burkholderiales</taxon>
        <taxon>Comamonadaceae</taxon>
        <taxon>Hydrogenophaga</taxon>
    </lineage>
</organism>
<dbReference type="Proteomes" id="UP001596495">
    <property type="component" value="Unassembled WGS sequence"/>
</dbReference>
<dbReference type="EMBL" id="JBHTBX010000021">
    <property type="protein sequence ID" value="MFC7436550.1"/>
    <property type="molecule type" value="Genomic_DNA"/>
</dbReference>